<evidence type="ECO:0008006" key="3">
    <source>
        <dbReference type="Google" id="ProtNLM"/>
    </source>
</evidence>
<name>A0AAE3P0J6_9BACT</name>
<dbReference type="Proteomes" id="UP001221302">
    <property type="component" value="Unassembled WGS sequence"/>
</dbReference>
<organism evidence="1 2">
    <name type="scientific">Stygiobacter electus</name>
    <dbReference type="NCBI Taxonomy" id="3032292"/>
    <lineage>
        <taxon>Bacteria</taxon>
        <taxon>Pseudomonadati</taxon>
        <taxon>Ignavibacteriota</taxon>
        <taxon>Ignavibacteria</taxon>
        <taxon>Ignavibacteriales</taxon>
        <taxon>Melioribacteraceae</taxon>
        <taxon>Stygiobacter</taxon>
    </lineage>
</organism>
<protein>
    <recommendedName>
        <fullName evidence="3">Lipoprotein</fullName>
    </recommendedName>
</protein>
<sequence>MRRTVLSVFLFVFILLSCDEQTIDDNYIEIKQAIPSPAKVGDTLNILLTNINSLLNVSSIEQVKVLLDENNKTYIFQATGYYDQFPVKEYGHFFHSKLIDSLIALHYVPVIQCIIDSSYPGQSKIGVQLNEKILRSNIILNINK</sequence>
<dbReference type="PROSITE" id="PS51257">
    <property type="entry name" value="PROKAR_LIPOPROTEIN"/>
    <property type="match status" value="1"/>
</dbReference>
<dbReference type="AlphaFoldDB" id="A0AAE3P0J6"/>
<proteinExistence type="predicted"/>
<reference evidence="1" key="1">
    <citation type="submission" date="2023-03" db="EMBL/GenBank/DDBJ databases">
        <title>Stygiobacter electus gen. nov., sp. nov., facultatively anaerobic thermotolerant bacterium of the class Ignavibacteria from a well of Yessentuki mineral water deposit.</title>
        <authorList>
            <person name="Podosokorskaya O.A."/>
            <person name="Elcheninov A.G."/>
            <person name="Petrova N.F."/>
            <person name="Zavarzina D.G."/>
            <person name="Kublanov I.V."/>
            <person name="Merkel A.Y."/>
        </authorList>
    </citation>
    <scope>NUCLEOTIDE SEQUENCE</scope>
    <source>
        <strain evidence="1">09-Me</strain>
    </source>
</reference>
<dbReference type="EMBL" id="JARGDL010000009">
    <property type="protein sequence ID" value="MDF1612094.1"/>
    <property type="molecule type" value="Genomic_DNA"/>
</dbReference>
<comment type="caution">
    <text evidence="1">The sequence shown here is derived from an EMBL/GenBank/DDBJ whole genome shotgun (WGS) entry which is preliminary data.</text>
</comment>
<accession>A0AAE3P0J6</accession>
<dbReference type="RefSeq" id="WP_321535862.1">
    <property type="nucleotide sequence ID" value="NZ_JARGDL010000009.1"/>
</dbReference>
<gene>
    <name evidence="1" type="ORF">P0M35_08015</name>
</gene>
<keyword evidence="2" id="KW-1185">Reference proteome</keyword>
<evidence type="ECO:0000313" key="1">
    <source>
        <dbReference type="EMBL" id="MDF1612094.1"/>
    </source>
</evidence>
<evidence type="ECO:0000313" key="2">
    <source>
        <dbReference type="Proteomes" id="UP001221302"/>
    </source>
</evidence>